<dbReference type="GeneTree" id="ENSGT00660000097243"/>
<dbReference type="InParanoid" id="H2XV37"/>
<dbReference type="EMBL" id="EAAA01000833">
    <property type="status" value="NOT_ANNOTATED_CDS"/>
    <property type="molecule type" value="Genomic_DNA"/>
</dbReference>
<feature type="compositionally biased region" description="Pro residues" evidence="1">
    <location>
        <begin position="86"/>
        <end position="102"/>
    </location>
</feature>
<protein>
    <submittedName>
        <fullName evidence="3">Uncharacterized protein</fullName>
    </submittedName>
</protein>
<keyword evidence="4" id="KW-1185">Reference proteome</keyword>
<keyword evidence="2" id="KW-1133">Transmembrane helix</keyword>
<reference evidence="3" key="2">
    <citation type="journal article" date="2008" name="Genome Biol.">
        <title>Improved genome assembly and evidence-based global gene model set for the chordate Ciona intestinalis: new insight into intron and operon populations.</title>
        <authorList>
            <person name="Satou Y."/>
            <person name="Mineta K."/>
            <person name="Ogasawara M."/>
            <person name="Sasakura Y."/>
            <person name="Shoguchi E."/>
            <person name="Ueno K."/>
            <person name="Yamada L."/>
            <person name="Matsumoto J."/>
            <person name="Wasserscheid J."/>
            <person name="Dewar K."/>
            <person name="Wiley G.B."/>
            <person name="Macmil S.L."/>
            <person name="Roe B.A."/>
            <person name="Zeller R.W."/>
            <person name="Hastings K.E."/>
            <person name="Lemaire P."/>
            <person name="Lindquist E."/>
            <person name="Endo T."/>
            <person name="Hotta K."/>
            <person name="Inaba K."/>
        </authorList>
    </citation>
    <scope>NUCLEOTIDE SEQUENCE [LARGE SCALE GENOMIC DNA]</scope>
    <source>
        <strain evidence="3">wild type</strain>
    </source>
</reference>
<evidence type="ECO:0000256" key="1">
    <source>
        <dbReference type="SAM" id="MobiDB-lite"/>
    </source>
</evidence>
<evidence type="ECO:0000313" key="3">
    <source>
        <dbReference type="Ensembl" id="ENSCINP00000033521.1"/>
    </source>
</evidence>
<organism evidence="3 4">
    <name type="scientific">Ciona intestinalis</name>
    <name type="common">Transparent sea squirt</name>
    <name type="synonym">Ascidia intestinalis</name>
    <dbReference type="NCBI Taxonomy" id="7719"/>
    <lineage>
        <taxon>Eukaryota</taxon>
        <taxon>Metazoa</taxon>
        <taxon>Chordata</taxon>
        <taxon>Tunicata</taxon>
        <taxon>Ascidiacea</taxon>
        <taxon>Phlebobranchia</taxon>
        <taxon>Cionidae</taxon>
        <taxon>Ciona</taxon>
    </lineage>
</organism>
<proteinExistence type="predicted"/>
<feature type="compositionally biased region" description="Basic and acidic residues" evidence="1">
    <location>
        <begin position="220"/>
        <end position="234"/>
    </location>
</feature>
<reference evidence="3" key="3">
    <citation type="submission" date="2025-08" db="UniProtKB">
        <authorList>
            <consortium name="Ensembl"/>
        </authorList>
    </citation>
    <scope>IDENTIFICATION</scope>
</reference>
<sequence length="234" mass="26478">MYVINVPLAVILAAHWRWFLLGAVAIVLLVLIPGMIIQISCNKFYLSYRREKHGDVEKNTEVATNLDQHPPTTVSVIHSEDNSMSEPPPPTAPSFDPPPIPTQPEHDVINSPEPPLYNPDPYPSDQHRVVTCTEPEQRQDLYATIHNKQNIENGIQPQQKRDYEVCVIPAPVVRSVVPQTPQTTKQAIGNEAIIQSNRTQLDPIVTPRVKNSIKPTRPTRPKEYKIQQSKRRES</sequence>
<feature type="region of interest" description="Disordered" evidence="1">
    <location>
        <begin position="58"/>
        <end position="112"/>
    </location>
</feature>
<dbReference type="HOGENOM" id="CLU_1187297_0_0_1"/>
<feature type="transmembrane region" description="Helical" evidence="2">
    <location>
        <begin position="18"/>
        <end position="41"/>
    </location>
</feature>
<reference evidence="4" key="1">
    <citation type="journal article" date="2002" name="Science">
        <title>The draft genome of Ciona intestinalis: insights into chordate and vertebrate origins.</title>
        <authorList>
            <person name="Dehal P."/>
            <person name="Satou Y."/>
            <person name="Campbell R.K."/>
            <person name="Chapman J."/>
            <person name="Degnan B."/>
            <person name="De Tomaso A."/>
            <person name="Davidson B."/>
            <person name="Di Gregorio A."/>
            <person name="Gelpke M."/>
            <person name="Goodstein D.M."/>
            <person name="Harafuji N."/>
            <person name="Hastings K.E."/>
            <person name="Ho I."/>
            <person name="Hotta K."/>
            <person name="Huang W."/>
            <person name="Kawashima T."/>
            <person name="Lemaire P."/>
            <person name="Martinez D."/>
            <person name="Meinertzhagen I.A."/>
            <person name="Necula S."/>
            <person name="Nonaka M."/>
            <person name="Putnam N."/>
            <person name="Rash S."/>
            <person name="Saiga H."/>
            <person name="Satake M."/>
            <person name="Terry A."/>
            <person name="Yamada L."/>
            <person name="Wang H.G."/>
            <person name="Awazu S."/>
            <person name="Azumi K."/>
            <person name="Boore J."/>
            <person name="Branno M."/>
            <person name="Chin-Bow S."/>
            <person name="DeSantis R."/>
            <person name="Doyle S."/>
            <person name="Francino P."/>
            <person name="Keys D.N."/>
            <person name="Haga S."/>
            <person name="Hayashi H."/>
            <person name="Hino K."/>
            <person name="Imai K.S."/>
            <person name="Inaba K."/>
            <person name="Kano S."/>
            <person name="Kobayashi K."/>
            <person name="Kobayashi M."/>
            <person name="Lee B.I."/>
            <person name="Makabe K.W."/>
            <person name="Manohar C."/>
            <person name="Matassi G."/>
            <person name="Medina M."/>
            <person name="Mochizuki Y."/>
            <person name="Mount S."/>
            <person name="Morishita T."/>
            <person name="Miura S."/>
            <person name="Nakayama A."/>
            <person name="Nishizaka S."/>
            <person name="Nomoto H."/>
            <person name="Ohta F."/>
            <person name="Oishi K."/>
            <person name="Rigoutsos I."/>
            <person name="Sano M."/>
            <person name="Sasaki A."/>
            <person name="Sasakura Y."/>
            <person name="Shoguchi E."/>
            <person name="Shin-i T."/>
            <person name="Spagnuolo A."/>
            <person name="Stainier D."/>
            <person name="Suzuki M.M."/>
            <person name="Tassy O."/>
            <person name="Takatori N."/>
            <person name="Tokuoka M."/>
            <person name="Yagi K."/>
            <person name="Yoshizaki F."/>
            <person name="Wada S."/>
            <person name="Zhang C."/>
            <person name="Hyatt P.D."/>
            <person name="Larimer F."/>
            <person name="Detter C."/>
            <person name="Doggett N."/>
            <person name="Glavina T."/>
            <person name="Hawkins T."/>
            <person name="Richardson P."/>
            <person name="Lucas S."/>
            <person name="Kohara Y."/>
            <person name="Levine M."/>
            <person name="Satoh N."/>
            <person name="Rokhsar D.S."/>
        </authorList>
    </citation>
    <scope>NUCLEOTIDE SEQUENCE [LARGE SCALE GENOMIC DNA]</scope>
</reference>
<dbReference type="AlphaFoldDB" id="H2XV37"/>
<reference evidence="3" key="4">
    <citation type="submission" date="2025-09" db="UniProtKB">
        <authorList>
            <consortium name="Ensembl"/>
        </authorList>
    </citation>
    <scope>IDENTIFICATION</scope>
</reference>
<name>H2XV37_CIOIN</name>
<feature type="compositionally biased region" description="Polar residues" evidence="1">
    <location>
        <begin position="61"/>
        <end position="76"/>
    </location>
</feature>
<accession>H2XV37</accession>
<keyword evidence="2" id="KW-0812">Transmembrane</keyword>
<dbReference type="Proteomes" id="UP000008144">
    <property type="component" value="Chromosome 11"/>
</dbReference>
<dbReference type="Ensembl" id="ENSCINT00000036017.1">
    <property type="protein sequence ID" value="ENSCINP00000033521.1"/>
    <property type="gene ID" value="ENSCING00000022320.1"/>
</dbReference>
<evidence type="ECO:0000256" key="2">
    <source>
        <dbReference type="SAM" id="Phobius"/>
    </source>
</evidence>
<keyword evidence="2" id="KW-0472">Membrane</keyword>
<feature type="region of interest" description="Disordered" evidence="1">
    <location>
        <begin position="208"/>
        <end position="234"/>
    </location>
</feature>
<evidence type="ECO:0000313" key="4">
    <source>
        <dbReference type="Proteomes" id="UP000008144"/>
    </source>
</evidence>